<dbReference type="AlphaFoldDB" id="A0AAV4C1P3"/>
<comment type="caution">
    <text evidence="1">The sequence shown here is derived from an EMBL/GenBank/DDBJ whole genome shotgun (WGS) entry which is preliminary data.</text>
</comment>
<name>A0AAV4C1P3_9GAST</name>
<proteinExistence type="predicted"/>
<dbReference type="Proteomes" id="UP000735302">
    <property type="component" value="Unassembled WGS sequence"/>
</dbReference>
<organism evidence="1 2">
    <name type="scientific">Plakobranchus ocellatus</name>
    <dbReference type="NCBI Taxonomy" id="259542"/>
    <lineage>
        <taxon>Eukaryota</taxon>
        <taxon>Metazoa</taxon>
        <taxon>Spiralia</taxon>
        <taxon>Lophotrochozoa</taxon>
        <taxon>Mollusca</taxon>
        <taxon>Gastropoda</taxon>
        <taxon>Heterobranchia</taxon>
        <taxon>Euthyneura</taxon>
        <taxon>Panpulmonata</taxon>
        <taxon>Sacoglossa</taxon>
        <taxon>Placobranchoidea</taxon>
        <taxon>Plakobranchidae</taxon>
        <taxon>Plakobranchus</taxon>
    </lineage>
</organism>
<gene>
    <name evidence="1" type="ORF">PoB_005177200</name>
</gene>
<accession>A0AAV4C1P3</accession>
<protein>
    <submittedName>
        <fullName evidence="1">Uncharacterized protein</fullName>
    </submittedName>
</protein>
<sequence>MYKLTNDTLALKPGCLQERYTQIANCNICDYRSHKTTMNVSNYEDNIDSHGTIYTELDRDVEINEKQGIAEDIDNHGNLIGEGDDDG</sequence>
<keyword evidence="2" id="KW-1185">Reference proteome</keyword>
<reference evidence="1 2" key="1">
    <citation type="journal article" date="2021" name="Elife">
        <title>Chloroplast acquisition without the gene transfer in kleptoplastic sea slugs, Plakobranchus ocellatus.</title>
        <authorList>
            <person name="Maeda T."/>
            <person name="Takahashi S."/>
            <person name="Yoshida T."/>
            <person name="Shimamura S."/>
            <person name="Takaki Y."/>
            <person name="Nagai Y."/>
            <person name="Toyoda A."/>
            <person name="Suzuki Y."/>
            <person name="Arimoto A."/>
            <person name="Ishii H."/>
            <person name="Satoh N."/>
            <person name="Nishiyama T."/>
            <person name="Hasebe M."/>
            <person name="Maruyama T."/>
            <person name="Minagawa J."/>
            <person name="Obokata J."/>
            <person name="Shigenobu S."/>
        </authorList>
    </citation>
    <scope>NUCLEOTIDE SEQUENCE [LARGE SCALE GENOMIC DNA]</scope>
</reference>
<evidence type="ECO:0000313" key="1">
    <source>
        <dbReference type="EMBL" id="GFO25267.1"/>
    </source>
</evidence>
<dbReference type="EMBL" id="BLXT01005746">
    <property type="protein sequence ID" value="GFO25267.1"/>
    <property type="molecule type" value="Genomic_DNA"/>
</dbReference>
<evidence type="ECO:0000313" key="2">
    <source>
        <dbReference type="Proteomes" id="UP000735302"/>
    </source>
</evidence>